<name>A0A5B7I2U0_PORTR</name>
<dbReference type="EMBL" id="VSRR010047471">
    <property type="protein sequence ID" value="MPC78052.1"/>
    <property type="molecule type" value="Genomic_DNA"/>
</dbReference>
<proteinExistence type="predicted"/>
<dbReference type="AlphaFoldDB" id="A0A5B7I2U0"/>
<organism evidence="2 3">
    <name type="scientific">Portunus trituberculatus</name>
    <name type="common">Swimming crab</name>
    <name type="synonym">Neptunus trituberculatus</name>
    <dbReference type="NCBI Taxonomy" id="210409"/>
    <lineage>
        <taxon>Eukaryota</taxon>
        <taxon>Metazoa</taxon>
        <taxon>Ecdysozoa</taxon>
        <taxon>Arthropoda</taxon>
        <taxon>Crustacea</taxon>
        <taxon>Multicrustacea</taxon>
        <taxon>Malacostraca</taxon>
        <taxon>Eumalacostraca</taxon>
        <taxon>Eucarida</taxon>
        <taxon>Decapoda</taxon>
        <taxon>Pleocyemata</taxon>
        <taxon>Brachyura</taxon>
        <taxon>Eubrachyura</taxon>
        <taxon>Portunoidea</taxon>
        <taxon>Portunidae</taxon>
        <taxon>Portuninae</taxon>
        <taxon>Portunus</taxon>
    </lineage>
</organism>
<evidence type="ECO:0000313" key="3">
    <source>
        <dbReference type="Proteomes" id="UP000324222"/>
    </source>
</evidence>
<gene>
    <name evidence="2" type="ORF">E2C01_072526</name>
</gene>
<protein>
    <submittedName>
        <fullName evidence="2">Uncharacterized protein</fullName>
    </submittedName>
</protein>
<feature type="compositionally biased region" description="Polar residues" evidence="1">
    <location>
        <begin position="1"/>
        <end position="11"/>
    </location>
</feature>
<feature type="region of interest" description="Disordered" evidence="1">
    <location>
        <begin position="1"/>
        <end position="25"/>
    </location>
</feature>
<evidence type="ECO:0000256" key="1">
    <source>
        <dbReference type="SAM" id="MobiDB-lite"/>
    </source>
</evidence>
<accession>A0A5B7I2U0</accession>
<dbReference type="Proteomes" id="UP000324222">
    <property type="component" value="Unassembled WGS sequence"/>
</dbReference>
<reference evidence="2 3" key="1">
    <citation type="submission" date="2019-05" db="EMBL/GenBank/DDBJ databases">
        <title>Another draft genome of Portunus trituberculatus and its Hox gene families provides insights of decapod evolution.</title>
        <authorList>
            <person name="Jeong J.-H."/>
            <person name="Song I."/>
            <person name="Kim S."/>
            <person name="Choi T."/>
            <person name="Kim D."/>
            <person name="Ryu S."/>
            <person name="Kim W."/>
        </authorList>
    </citation>
    <scope>NUCLEOTIDE SEQUENCE [LARGE SCALE GENOMIC DNA]</scope>
    <source>
        <tissue evidence="2">Muscle</tissue>
    </source>
</reference>
<keyword evidence="3" id="KW-1185">Reference proteome</keyword>
<comment type="caution">
    <text evidence="2">The sequence shown here is derived from an EMBL/GenBank/DDBJ whole genome shotgun (WGS) entry which is preliminary data.</text>
</comment>
<evidence type="ECO:0000313" key="2">
    <source>
        <dbReference type="EMBL" id="MPC78052.1"/>
    </source>
</evidence>
<sequence length="73" mass="7708">MHHSGGRQQAFRTRRATDVSTVGMGREEVHAAAPLPHTSARLEMKMNAGVGIHLGSMGGGRIYRATGATGTSY</sequence>